<dbReference type="OMA" id="QNANINC"/>
<proteinExistence type="predicted"/>
<dbReference type="HOGENOM" id="CLU_069894_0_0_1"/>
<evidence type="ECO:0000313" key="2">
    <source>
        <dbReference type="EMBL" id="EGT54340.1"/>
    </source>
</evidence>
<evidence type="ECO:0000313" key="3">
    <source>
        <dbReference type="Proteomes" id="UP000008068"/>
    </source>
</evidence>
<keyword evidence="3" id="KW-1185">Reference proteome</keyword>
<dbReference type="InterPro" id="IPR001810">
    <property type="entry name" value="F-box_dom"/>
</dbReference>
<feature type="domain" description="F-box" evidence="1">
    <location>
        <begin position="23"/>
        <end position="63"/>
    </location>
</feature>
<protein>
    <recommendedName>
        <fullName evidence="1">F-box domain-containing protein</fullName>
    </recommendedName>
</protein>
<dbReference type="PANTHER" id="PTHR31006:SF3">
    <property type="entry name" value="F-BOX DOMAIN-CONTAINING PROTEIN-RELATED"/>
    <property type="match status" value="1"/>
</dbReference>
<dbReference type="InterPro" id="IPR042317">
    <property type="entry name" value="She-1-like"/>
</dbReference>
<sequence>MNFDLRFEKKESSSVFYRQFEKWNCLPEELKLECMKPMDLKTRFCLRRTSKTEHRLVNSQRFDLCSIDFDEESDGFIRGSITDKSYHNTSSRFRFRRSEDMARAISFFSFLFQNANINCFGNNCDVNALDFLTCMNVTSPYRIKTFMGTISPKLIQFFEKCADNSFNQISFVYGDKKPFPVKDLIQCKCLDSVKKWRMGGRNAPDLGHEIVRKWIEIDVDIGSSQGIQHYGTETVDDFVSELTDYEM</sequence>
<dbReference type="EMBL" id="GL379792">
    <property type="protein sequence ID" value="EGT54340.1"/>
    <property type="molecule type" value="Genomic_DNA"/>
</dbReference>
<organism evidence="3">
    <name type="scientific">Caenorhabditis brenneri</name>
    <name type="common">Nematode worm</name>
    <dbReference type="NCBI Taxonomy" id="135651"/>
    <lineage>
        <taxon>Eukaryota</taxon>
        <taxon>Metazoa</taxon>
        <taxon>Ecdysozoa</taxon>
        <taxon>Nematoda</taxon>
        <taxon>Chromadorea</taxon>
        <taxon>Rhabditida</taxon>
        <taxon>Rhabditina</taxon>
        <taxon>Rhabditomorpha</taxon>
        <taxon>Rhabditoidea</taxon>
        <taxon>Rhabditidae</taxon>
        <taxon>Peloderinae</taxon>
        <taxon>Caenorhabditis</taxon>
    </lineage>
</organism>
<reference evidence="3" key="1">
    <citation type="submission" date="2011-07" db="EMBL/GenBank/DDBJ databases">
        <authorList>
            <consortium name="Caenorhabditis brenneri Sequencing and Analysis Consortium"/>
            <person name="Wilson R.K."/>
        </authorList>
    </citation>
    <scope>NUCLEOTIDE SEQUENCE [LARGE SCALE GENOMIC DNA]</scope>
    <source>
        <strain evidence="3">PB2801</strain>
    </source>
</reference>
<dbReference type="Pfam" id="PF00646">
    <property type="entry name" value="F-box"/>
    <property type="match status" value="1"/>
</dbReference>
<accession>G0MF22</accession>
<dbReference type="AlphaFoldDB" id="G0MF22"/>
<evidence type="ECO:0000259" key="1">
    <source>
        <dbReference type="Pfam" id="PF00646"/>
    </source>
</evidence>
<dbReference type="PANTHER" id="PTHR31006">
    <property type="entry name" value="F-BOX DOMAIN-CONTAINING PROTEIN-RELATED-RELATED"/>
    <property type="match status" value="1"/>
</dbReference>
<dbReference type="InParanoid" id="G0MF22"/>
<gene>
    <name evidence="2" type="ORF">CAEBREN_13985</name>
</gene>
<dbReference type="eggNOG" id="ENOG502TIFE">
    <property type="taxonomic scope" value="Eukaryota"/>
</dbReference>
<name>G0MF22_CAEBE</name>
<dbReference type="OrthoDB" id="5784581at2759"/>
<dbReference type="Proteomes" id="UP000008068">
    <property type="component" value="Unassembled WGS sequence"/>
</dbReference>